<reference evidence="4" key="1">
    <citation type="submission" date="2020-10" db="EMBL/GenBank/DDBJ databases">
        <title>Feather gene expression reveals the developmental basis of iridescence in African starlings.</title>
        <authorList>
            <person name="Rubenstein D.R."/>
        </authorList>
    </citation>
    <scope>NUCLEOTIDE SEQUENCE</scope>
    <source>
        <strain evidence="4">SS15</strain>
        <tissue evidence="4">Liver</tissue>
    </source>
</reference>
<dbReference type="PANTHER" id="PTHR45662:SF8">
    <property type="entry name" value="PHOSPHATIDYLINOSITIDE PHOSPHATASE SAC2"/>
    <property type="match status" value="1"/>
</dbReference>
<evidence type="ECO:0000313" key="5">
    <source>
        <dbReference type="EMBL" id="KAI1236151.1"/>
    </source>
</evidence>
<evidence type="ECO:0000259" key="3">
    <source>
        <dbReference type="PROSITE" id="PS51791"/>
    </source>
</evidence>
<feature type="domain" description="HSac2" evidence="3">
    <location>
        <begin position="651"/>
        <end position="818"/>
    </location>
</feature>
<evidence type="ECO:0000259" key="2">
    <source>
        <dbReference type="PROSITE" id="PS50275"/>
    </source>
</evidence>
<feature type="region of interest" description="Disordered" evidence="1">
    <location>
        <begin position="889"/>
        <end position="939"/>
    </location>
</feature>
<feature type="domain" description="SAC" evidence="2">
    <location>
        <begin position="167"/>
        <end position="576"/>
    </location>
</feature>
<evidence type="ECO:0000313" key="6">
    <source>
        <dbReference type="Proteomes" id="UP000618051"/>
    </source>
</evidence>
<proteinExistence type="predicted"/>
<dbReference type="GO" id="GO:0045334">
    <property type="term" value="C:clathrin-coated endocytic vesicle"/>
    <property type="evidence" value="ECO:0007669"/>
    <property type="project" value="TreeGrafter"/>
</dbReference>
<feature type="compositionally biased region" description="Polar residues" evidence="1">
    <location>
        <begin position="1290"/>
        <end position="1306"/>
    </location>
</feature>
<dbReference type="PROSITE" id="PS51791">
    <property type="entry name" value="HSAC2"/>
    <property type="match status" value="1"/>
</dbReference>
<dbReference type="GO" id="GO:0046856">
    <property type="term" value="P:phosphatidylinositol dephosphorylation"/>
    <property type="evidence" value="ECO:0007669"/>
    <property type="project" value="TreeGrafter"/>
</dbReference>
<dbReference type="Proteomes" id="UP000618051">
    <property type="component" value="Unassembled WGS sequence"/>
</dbReference>
<feature type="region of interest" description="Disordered" evidence="1">
    <location>
        <begin position="250"/>
        <end position="269"/>
    </location>
</feature>
<evidence type="ECO:0000256" key="1">
    <source>
        <dbReference type="SAM" id="MobiDB-lite"/>
    </source>
</evidence>
<dbReference type="OrthoDB" id="405996at2759"/>
<dbReference type="InterPro" id="IPR034753">
    <property type="entry name" value="hSac2"/>
</dbReference>
<gene>
    <name evidence="5" type="ORF">IHE44_0001426</name>
    <name evidence="4" type="ORF">IHE44_006875</name>
</gene>
<organism evidence="4">
    <name type="scientific">Lamprotornis superbus</name>
    <dbReference type="NCBI Taxonomy" id="245042"/>
    <lineage>
        <taxon>Eukaryota</taxon>
        <taxon>Metazoa</taxon>
        <taxon>Chordata</taxon>
        <taxon>Craniata</taxon>
        <taxon>Vertebrata</taxon>
        <taxon>Euteleostomi</taxon>
        <taxon>Archelosauria</taxon>
        <taxon>Archosauria</taxon>
        <taxon>Dinosauria</taxon>
        <taxon>Saurischia</taxon>
        <taxon>Theropoda</taxon>
        <taxon>Coelurosauria</taxon>
        <taxon>Aves</taxon>
        <taxon>Neognathae</taxon>
        <taxon>Neoaves</taxon>
        <taxon>Telluraves</taxon>
        <taxon>Australaves</taxon>
        <taxon>Passeriformes</taxon>
        <taxon>Sturnidae</taxon>
        <taxon>Lamprotornis</taxon>
    </lineage>
</organism>
<dbReference type="EMBL" id="JADDUC010000246">
    <property type="protein sequence ID" value="KAG0115005.1"/>
    <property type="molecule type" value="Genomic_DNA"/>
</dbReference>
<accession>A0A835TQU5</accession>
<feature type="region of interest" description="Disordered" evidence="1">
    <location>
        <begin position="1282"/>
        <end position="1314"/>
    </location>
</feature>
<dbReference type="InterPro" id="IPR022158">
    <property type="entry name" value="Inositol_phosphatase"/>
</dbReference>
<dbReference type="GO" id="GO:2001135">
    <property type="term" value="P:regulation of endocytic recycling"/>
    <property type="evidence" value="ECO:0007669"/>
    <property type="project" value="TreeGrafter"/>
</dbReference>
<dbReference type="InterPro" id="IPR002013">
    <property type="entry name" value="SAC_dom"/>
</dbReference>
<dbReference type="EMBL" id="JADDUC020000010">
    <property type="protein sequence ID" value="KAI1236151.1"/>
    <property type="molecule type" value="Genomic_DNA"/>
</dbReference>
<feature type="region of interest" description="Disordered" evidence="1">
    <location>
        <begin position="1020"/>
        <end position="1113"/>
    </location>
</feature>
<name>A0A835TQU5_9PASS</name>
<protein>
    <recommendedName>
        <fullName evidence="7">Phosphatidylinositide phosphatase SAC2</fullName>
    </recommendedName>
</protein>
<dbReference type="PROSITE" id="PS50275">
    <property type="entry name" value="SAC"/>
    <property type="match status" value="1"/>
</dbReference>
<dbReference type="PANTHER" id="PTHR45662">
    <property type="entry name" value="PHOSPHATIDYLINOSITIDE PHOSPHATASE SAC1"/>
    <property type="match status" value="1"/>
</dbReference>
<keyword evidence="6" id="KW-1185">Reference proteome</keyword>
<dbReference type="Pfam" id="PF12456">
    <property type="entry name" value="hSac2"/>
    <property type="match status" value="1"/>
</dbReference>
<evidence type="ECO:0008006" key="7">
    <source>
        <dbReference type="Google" id="ProtNLM"/>
    </source>
</evidence>
<comment type="caution">
    <text evidence="4">The sequence shown here is derived from an EMBL/GenBank/DDBJ whole genome shotgun (WGS) entry which is preliminary data.</text>
</comment>
<evidence type="ECO:0000313" key="4">
    <source>
        <dbReference type="EMBL" id="KAG0115005.1"/>
    </source>
</evidence>
<dbReference type="Pfam" id="PF02383">
    <property type="entry name" value="Syja_N"/>
    <property type="match status" value="1"/>
</dbReference>
<reference evidence="5 6" key="2">
    <citation type="journal article" date="2021" name="J. Hered.">
        <title>Feather Gene Expression Elucidates the Developmental Basis of Plumage Iridescence in African Starlings.</title>
        <authorList>
            <person name="Rubenstein D.R."/>
            <person name="Corvelo A."/>
            <person name="MacManes M.D."/>
            <person name="Maia R."/>
            <person name="Narzisi G."/>
            <person name="Rousaki A."/>
            <person name="Vandenabeele P."/>
            <person name="Shawkey M.D."/>
            <person name="Solomon J."/>
        </authorList>
    </citation>
    <scope>NUCLEOTIDE SEQUENCE [LARGE SCALE GENOMIC DNA]</scope>
    <source>
        <strain evidence="5">SS15</strain>
    </source>
</reference>
<reference evidence="5" key="3">
    <citation type="submission" date="2022-01" db="EMBL/GenBank/DDBJ databases">
        <authorList>
            <person name="Rubenstein D.R."/>
        </authorList>
    </citation>
    <scope>NUCLEOTIDE SEQUENCE</scope>
    <source>
        <strain evidence="5">SS15</strain>
        <tissue evidence="5">Liver</tissue>
    </source>
</reference>
<feature type="compositionally biased region" description="Polar residues" evidence="1">
    <location>
        <begin position="1101"/>
        <end position="1113"/>
    </location>
</feature>
<dbReference type="GO" id="GO:0005769">
    <property type="term" value="C:early endosome"/>
    <property type="evidence" value="ECO:0007669"/>
    <property type="project" value="TreeGrafter"/>
</dbReference>
<sequence>MELFQAKDHYILQSGERALWCSRRDGSLQLRAATDLLLAWNPICLGLVEGVIGKVQLHTDLPWWLLLIRQKALIGKLPGDHEVCKITKIAVIPLSETEPQDLELELCKKHHFGINKPEKITQSPDDAKFLLKTLTQIKSNVSAPNKKKIRESKEKERLEKRLLEELFKMFMDSDSFYYSLSYDLTNSVQRQSACEKTNLPLWRKVDDRFFWNKHMIEDLISMDNAEVDFWIIPIIQGFVQIEELVVNYNESSDDDKSSPETPPQESSCVDDIHPTFLVALISRRSRHRAGMRYKRRGVDKNGNVANYVETEQLIHVHNHTLSYIQTRGSVPVFWSQVGYRYNPRPRLDKSENETVSCFRAHFEEQLKNYKKQVIINLVDQTGREKIIGDAYLKQVLLYNNANLTYVSFDFHEHCRGMKFENVQTLTDAIHDIILDMKWCWVDQAGVICKQEGIFRVNCMDCLDRTNVVQAAIARVVMEQQARKSEGLCPGLSASHLSCCSQRNLCKQSLETRHLPPKSLTEIKGLKSNKLDAIFKYFKLKKLGVMPPEQPLPVKCNRIYQIMWANNGDAISRQYAGTAALKGDFTRTGERKLAGVMKDGVNSANRYYLNRFRDAYRQAVIDLMQGIPVTEDLYSIFTKEKEHEALHKENLRSHQELISQLLQSYMKLLLPDDEKFHGGWALIDCDPSLIDATHRDVDVLLLLSNSAYYVAYYDDEIDKVNQYQRLSLEALEKIEIGPEPTLFGKPKFSCMRLHYKYKEMSGYFHTLRAVVRSPEEDGKDTLQCIAEMLRITKQAMGMDVPIIEKKLERRSSKPHEDIIGIRSQNRGSLAQGKNYLLSKFSSLNQKVKQTKSNVNISNLRKLGSFAKPEVKVNFLKPNLKVNLWKSDSSLETLENPGVDPKAPSESDTEASDNDSFHSDDFLSNSKSDEDSQLAGSLENMGPTDYVLPSCGIIASAPRLGSRSQSLSSTDMSISIPVPAECQHCQDVAVPSADSAELQFAKPMDVYCQRFVQDAQSKGCDVVEPEAGSQEPHHTLTQTSRNAARKAEPKAEAVADIPSRPSKLDVHSSEPNPQLLAIGGPDFSKSHRSPGSVSGNHEPGLHTTPSPADGSSSRAVSPFAKIRSSMVQVANITQAGLTQGINFAVAKVQKSPAEPEALNEIKQKELREMFTQCQTRIIQIYYFFETNFVALLNYVESIYTQKMILHFSDLTYLALHQQNKVPNSIESEVSTSSSCSCCPAESSDPHNSAKHRALRSASSCFALSHLSLDSVVCPALSDRNLGEHKEPVRTAPSATANPAQLKASSLSVSRELENMG</sequence>
<dbReference type="GO" id="GO:0043812">
    <property type="term" value="F:phosphatidylinositol-4-phosphate phosphatase activity"/>
    <property type="evidence" value="ECO:0007669"/>
    <property type="project" value="TreeGrafter"/>
</dbReference>